<evidence type="ECO:0000256" key="5">
    <source>
        <dbReference type="ARBA" id="ARBA00022847"/>
    </source>
</evidence>
<dbReference type="STRING" id="1562698.DESAMIL20_849"/>
<dbReference type="RefSeq" id="WP_086033563.1">
    <property type="nucleotide sequence ID" value="NZ_MDSU01000018.1"/>
</dbReference>
<keyword evidence="3" id="KW-1003">Cell membrane</keyword>
<feature type="transmembrane region" description="Helical" evidence="8">
    <location>
        <begin position="41"/>
        <end position="65"/>
    </location>
</feature>
<dbReference type="GO" id="GO:0006835">
    <property type="term" value="P:dicarboxylic acid transport"/>
    <property type="evidence" value="ECO:0007669"/>
    <property type="project" value="UniProtKB-ARBA"/>
</dbReference>
<dbReference type="SUPFAM" id="SSF118215">
    <property type="entry name" value="Proton glutamate symport protein"/>
    <property type="match status" value="1"/>
</dbReference>
<accession>A0A1X4XUT1</accession>
<keyword evidence="6 8" id="KW-1133">Transmembrane helix</keyword>
<dbReference type="Pfam" id="PF00375">
    <property type="entry name" value="SDF"/>
    <property type="match status" value="1"/>
</dbReference>
<feature type="transmembrane region" description="Helical" evidence="8">
    <location>
        <begin position="333"/>
        <end position="361"/>
    </location>
</feature>
<evidence type="ECO:0000256" key="6">
    <source>
        <dbReference type="ARBA" id="ARBA00022989"/>
    </source>
</evidence>
<protein>
    <submittedName>
        <fullName evidence="9">Proton/glutamate symport protein / Sodium/glutamate symport protein</fullName>
    </submittedName>
</protein>
<keyword evidence="5" id="KW-0769">Symport</keyword>
<dbReference type="InterPro" id="IPR036458">
    <property type="entry name" value="Na:dicarbo_symporter_sf"/>
</dbReference>
<dbReference type="PANTHER" id="PTHR42865">
    <property type="entry name" value="PROTON/GLUTAMATE-ASPARTATE SYMPORTER"/>
    <property type="match status" value="1"/>
</dbReference>
<dbReference type="FunFam" id="1.10.3860.10:FF:000001">
    <property type="entry name" value="C4-dicarboxylate transport protein"/>
    <property type="match status" value="1"/>
</dbReference>
<organism evidence="9 10">
    <name type="scientific">Desulfurella amilsii</name>
    <dbReference type="NCBI Taxonomy" id="1562698"/>
    <lineage>
        <taxon>Bacteria</taxon>
        <taxon>Pseudomonadati</taxon>
        <taxon>Campylobacterota</taxon>
        <taxon>Desulfurellia</taxon>
        <taxon>Desulfurellales</taxon>
        <taxon>Desulfurellaceae</taxon>
        <taxon>Desulfurella</taxon>
    </lineage>
</organism>
<proteinExistence type="predicted"/>
<feature type="transmembrane region" description="Helical" evidence="8">
    <location>
        <begin position="193"/>
        <end position="211"/>
    </location>
</feature>
<feature type="transmembrane region" description="Helical" evidence="8">
    <location>
        <begin position="12"/>
        <end position="29"/>
    </location>
</feature>
<dbReference type="GO" id="GO:0015293">
    <property type="term" value="F:symporter activity"/>
    <property type="evidence" value="ECO:0007669"/>
    <property type="project" value="UniProtKB-KW"/>
</dbReference>
<keyword evidence="7 8" id="KW-0472">Membrane</keyword>
<dbReference type="Proteomes" id="UP000194141">
    <property type="component" value="Unassembled WGS sequence"/>
</dbReference>
<feature type="transmembrane region" description="Helical" evidence="8">
    <location>
        <begin position="223"/>
        <end position="247"/>
    </location>
</feature>
<dbReference type="PRINTS" id="PR00173">
    <property type="entry name" value="EDTRNSPORT"/>
</dbReference>
<dbReference type="OrthoDB" id="9766690at2"/>
<dbReference type="PANTHER" id="PTHR42865:SF7">
    <property type="entry name" value="PROTON_GLUTAMATE-ASPARTATE SYMPORTER"/>
    <property type="match status" value="1"/>
</dbReference>
<sequence>MFNWYFRANLPLRVLIGLVLGVFAGLILKDKVIYLKPFGELFVRLLKMIIVPVIILTLISGASNIEPSRLGKIGIKVFIYYFIALAFATTIGLLAGNIFAPGAGLNLQGTHPITLKHLQAPSIIDVLLNIVPTNFIEAMAKGDILPIVFFSLLFGIALAFIRDSKNEKLKASAEVLFQILHSSTEVIFKMIRWILEYAPIGVFALMAYTIGTVGPKAVGPLAYVVLVVYIALIFQIIIFYGGTLSLLKVNFWKFLKKAQEPFLMAFTTRSSDATLPVTIATAQEKMGISEAVSAFTLPLGAKFNMDGTTLYEGVCALFVAQAIGLHLTLAQQLIVILTAILASIGTAGVPAAGAIMLLLVLNSVGLKVEPGKPETLAYAMIFGIDALLDMARTATNVLGDLTATTFVAKLEHEIDMSKWS</sequence>
<dbReference type="PROSITE" id="PS00713">
    <property type="entry name" value="NA_DICARBOXYL_SYMP_1"/>
    <property type="match status" value="1"/>
</dbReference>
<evidence type="ECO:0000256" key="7">
    <source>
        <dbReference type="ARBA" id="ARBA00023136"/>
    </source>
</evidence>
<dbReference type="InterPro" id="IPR001991">
    <property type="entry name" value="Na-dicarboxylate_symporter"/>
</dbReference>
<evidence type="ECO:0000256" key="1">
    <source>
        <dbReference type="ARBA" id="ARBA00004651"/>
    </source>
</evidence>
<dbReference type="GO" id="GO:0005886">
    <property type="term" value="C:plasma membrane"/>
    <property type="evidence" value="ECO:0007669"/>
    <property type="project" value="UniProtKB-SubCell"/>
</dbReference>
<dbReference type="AlphaFoldDB" id="A0A1X4XUT1"/>
<dbReference type="EMBL" id="MDSU01000018">
    <property type="protein sequence ID" value="OSS41296.1"/>
    <property type="molecule type" value="Genomic_DNA"/>
</dbReference>
<evidence type="ECO:0000256" key="2">
    <source>
        <dbReference type="ARBA" id="ARBA00022448"/>
    </source>
</evidence>
<evidence type="ECO:0000256" key="4">
    <source>
        <dbReference type="ARBA" id="ARBA00022692"/>
    </source>
</evidence>
<comment type="caution">
    <text evidence="9">The sequence shown here is derived from an EMBL/GenBank/DDBJ whole genome shotgun (WGS) entry which is preliminary data.</text>
</comment>
<dbReference type="InterPro" id="IPR018107">
    <property type="entry name" value="Na-dicarboxylate_symporter_CS"/>
</dbReference>
<name>A0A1X4XUT1_9BACT</name>
<evidence type="ECO:0000256" key="8">
    <source>
        <dbReference type="SAM" id="Phobius"/>
    </source>
</evidence>
<evidence type="ECO:0000313" key="9">
    <source>
        <dbReference type="EMBL" id="OSS41296.1"/>
    </source>
</evidence>
<feature type="transmembrane region" description="Helical" evidence="8">
    <location>
        <begin position="144"/>
        <end position="161"/>
    </location>
</feature>
<feature type="transmembrane region" description="Helical" evidence="8">
    <location>
        <begin position="309"/>
        <end position="327"/>
    </location>
</feature>
<keyword evidence="10" id="KW-1185">Reference proteome</keyword>
<evidence type="ECO:0000256" key="3">
    <source>
        <dbReference type="ARBA" id="ARBA00022475"/>
    </source>
</evidence>
<keyword evidence="4 8" id="KW-0812">Transmembrane</keyword>
<feature type="transmembrane region" description="Helical" evidence="8">
    <location>
        <begin position="77"/>
        <end position="100"/>
    </location>
</feature>
<keyword evidence="2" id="KW-0813">Transport</keyword>
<dbReference type="Gene3D" id="1.10.3860.10">
    <property type="entry name" value="Sodium:dicarboxylate symporter"/>
    <property type="match status" value="1"/>
</dbReference>
<gene>
    <name evidence="9" type="ORF">DESAMIL20_849</name>
</gene>
<reference evidence="9 10" key="1">
    <citation type="journal article" date="2017" name="Front. Microbiol.">
        <title>Genome Sequence of Desulfurella amilsii Strain TR1 and Comparative Genomics of Desulfurellaceae Family.</title>
        <authorList>
            <person name="Florentino A.P."/>
            <person name="Stams A.J."/>
            <person name="Sanchez-Andrea I."/>
        </authorList>
    </citation>
    <scope>NUCLEOTIDE SEQUENCE [LARGE SCALE GENOMIC DNA]</scope>
    <source>
        <strain evidence="9 10">TR1</strain>
    </source>
</reference>
<evidence type="ECO:0000313" key="10">
    <source>
        <dbReference type="Proteomes" id="UP000194141"/>
    </source>
</evidence>
<comment type="subcellular location">
    <subcellularLocation>
        <location evidence="1">Cell membrane</location>
        <topology evidence="1">Multi-pass membrane protein</topology>
    </subcellularLocation>
</comment>